<dbReference type="Pfam" id="PF02770">
    <property type="entry name" value="Acyl-CoA_dh_M"/>
    <property type="match status" value="1"/>
</dbReference>
<dbReference type="GO" id="GO:0050660">
    <property type="term" value="F:flavin adenine dinucleotide binding"/>
    <property type="evidence" value="ECO:0007669"/>
    <property type="project" value="InterPro"/>
</dbReference>
<accession>A0A139AZN5</accession>
<dbReference type="Proteomes" id="UP000070544">
    <property type="component" value="Unassembled WGS sequence"/>
</dbReference>
<evidence type="ECO:0000256" key="3">
    <source>
        <dbReference type="ARBA" id="ARBA00022630"/>
    </source>
</evidence>
<name>A0A139AZN5_GONPJ</name>
<dbReference type="OrthoDB" id="10254877at2759"/>
<keyword evidence="4" id="KW-0274">FAD</keyword>
<dbReference type="EMBL" id="KQ965731">
    <property type="protein sequence ID" value="KXS22201.1"/>
    <property type="molecule type" value="Genomic_DNA"/>
</dbReference>
<dbReference type="InterPro" id="IPR009075">
    <property type="entry name" value="AcylCo_DH/oxidase_C"/>
</dbReference>
<evidence type="ECO:0000259" key="6">
    <source>
        <dbReference type="PROSITE" id="PS50255"/>
    </source>
</evidence>
<dbReference type="PANTHER" id="PTHR48083">
    <property type="entry name" value="MEDIUM-CHAIN SPECIFIC ACYL-COA DEHYDROGENASE, MITOCHONDRIAL-RELATED"/>
    <property type="match status" value="1"/>
</dbReference>
<dbReference type="STRING" id="1344416.A0A139AZN5"/>
<dbReference type="InterPro" id="IPR050741">
    <property type="entry name" value="Acyl-CoA_dehydrogenase"/>
</dbReference>
<keyword evidence="3" id="KW-0285">Flavoprotein</keyword>
<dbReference type="Pfam" id="PF00441">
    <property type="entry name" value="Acyl-CoA_dh_1"/>
    <property type="match status" value="1"/>
</dbReference>
<dbReference type="SMART" id="SM01117">
    <property type="entry name" value="Cyt-b5"/>
    <property type="match status" value="1"/>
</dbReference>
<comment type="similarity">
    <text evidence="2">Belongs to the acyl-CoA dehydrogenase family.</text>
</comment>
<dbReference type="PROSITE" id="PS50255">
    <property type="entry name" value="CYTOCHROME_B5_2"/>
    <property type="match status" value="1"/>
</dbReference>
<organism evidence="7 8">
    <name type="scientific">Gonapodya prolifera (strain JEL478)</name>
    <name type="common">Monoblepharis prolifera</name>
    <dbReference type="NCBI Taxonomy" id="1344416"/>
    <lineage>
        <taxon>Eukaryota</taxon>
        <taxon>Fungi</taxon>
        <taxon>Fungi incertae sedis</taxon>
        <taxon>Chytridiomycota</taxon>
        <taxon>Chytridiomycota incertae sedis</taxon>
        <taxon>Monoblepharidomycetes</taxon>
        <taxon>Monoblepharidales</taxon>
        <taxon>Gonapodyaceae</taxon>
        <taxon>Gonapodya</taxon>
    </lineage>
</organism>
<dbReference type="InterPro" id="IPR006091">
    <property type="entry name" value="Acyl-CoA_Oxase/DH_mid-dom"/>
</dbReference>
<dbReference type="SUPFAM" id="SSF55856">
    <property type="entry name" value="Cytochrome b5-like heme/steroid binding domain"/>
    <property type="match status" value="1"/>
</dbReference>
<dbReference type="SUPFAM" id="SSF56645">
    <property type="entry name" value="Acyl-CoA dehydrogenase NM domain-like"/>
    <property type="match status" value="1"/>
</dbReference>
<reference evidence="7 8" key="1">
    <citation type="journal article" date="2015" name="Genome Biol. Evol.">
        <title>Phylogenomic analyses indicate that early fungi evolved digesting cell walls of algal ancestors of land plants.</title>
        <authorList>
            <person name="Chang Y."/>
            <person name="Wang S."/>
            <person name="Sekimoto S."/>
            <person name="Aerts A.L."/>
            <person name="Choi C."/>
            <person name="Clum A."/>
            <person name="LaButti K.M."/>
            <person name="Lindquist E.A."/>
            <person name="Yee Ngan C."/>
            <person name="Ohm R.A."/>
            <person name="Salamov A.A."/>
            <person name="Grigoriev I.V."/>
            <person name="Spatafora J.W."/>
            <person name="Berbee M.L."/>
        </authorList>
    </citation>
    <scope>NUCLEOTIDE SEQUENCE [LARGE SCALE GENOMIC DNA]</scope>
    <source>
        <strain evidence="7 8">JEL478</strain>
    </source>
</reference>
<dbReference type="Gene3D" id="3.10.120.10">
    <property type="entry name" value="Cytochrome b5-like heme/steroid binding domain"/>
    <property type="match status" value="1"/>
</dbReference>
<proteinExistence type="inferred from homology"/>
<dbReference type="GO" id="GO:0033539">
    <property type="term" value="P:fatty acid beta-oxidation using acyl-CoA dehydrogenase"/>
    <property type="evidence" value="ECO:0007669"/>
    <property type="project" value="TreeGrafter"/>
</dbReference>
<dbReference type="SUPFAM" id="SSF47203">
    <property type="entry name" value="Acyl-CoA dehydrogenase C-terminal domain-like"/>
    <property type="match status" value="1"/>
</dbReference>
<gene>
    <name evidence="7" type="ORF">M427DRAFT_106591</name>
</gene>
<protein>
    <recommendedName>
        <fullName evidence="6">Cytochrome b5 heme-binding domain-containing protein</fullName>
    </recommendedName>
</protein>
<dbReference type="InterPro" id="IPR009100">
    <property type="entry name" value="AcylCoA_DH/oxidase_NM_dom_sf"/>
</dbReference>
<dbReference type="PANTHER" id="PTHR48083:SF28">
    <property type="entry name" value="ACYL-COA DEHYDROGENASE FAMILY PROTEIN (AFU_ORTHOLOGUE AFUA_6G10880)-RELATED"/>
    <property type="match status" value="1"/>
</dbReference>
<evidence type="ECO:0000256" key="4">
    <source>
        <dbReference type="ARBA" id="ARBA00022827"/>
    </source>
</evidence>
<keyword evidence="8" id="KW-1185">Reference proteome</keyword>
<evidence type="ECO:0000256" key="1">
    <source>
        <dbReference type="ARBA" id="ARBA00001974"/>
    </source>
</evidence>
<dbReference type="InterPro" id="IPR001199">
    <property type="entry name" value="Cyt_B5-like_heme/steroid-bd"/>
</dbReference>
<feature type="domain" description="Cytochrome b5 heme-binding" evidence="6">
    <location>
        <begin position="1"/>
        <end position="79"/>
    </location>
</feature>
<dbReference type="AlphaFoldDB" id="A0A139AZN5"/>
<evidence type="ECO:0000313" key="8">
    <source>
        <dbReference type="Proteomes" id="UP000070544"/>
    </source>
</evidence>
<dbReference type="Gene3D" id="2.40.110.10">
    <property type="entry name" value="Butyryl-CoA Dehydrogenase, subunit A, domain 2"/>
    <property type="match status" value="1"/>
</dbReference>
<dbReference type="InterPro" id="IPR037069">
    <property type="entry name" value="AcylCoA_DH/ox_N_sf"/>
</dbReference>
<evidence type="ECO:0000256" key="5">
    <source>
        <dbReference type="ARBA" id="ARBA00023002"/>
    </source>
</evidence>
<dbReference type="InterPro" id="IPR036250">
    <property type="entry name" value="AcylCo_DH-like_C"/>
</dbReference>
<dbReference type="Pfam" id="PF02771">
    <property type="entry name" value="Acyl-CoA_dh_N"/>
    <property type="match status" value="1"/>
</dbReference>
<dbReference type="InterPro" id="IPR046373">
    <property type="entry name" value="Acyl-CoA_Oxase/DH_mid-dom_sf"/>
</dbReference>
<dbReference type="GO" id="GO:0005737">
    <property type="term" value="C:cytoplasm"/>
    <property type="evidence" value="ECO:0007669"/>
    <property type="project" value="TreeGrafter"/>
</dbReference>
<comment type="cofactor">
    <cofactor evidence="1">
        <name>FAD</name>
        <dbReference type="ChEBI" id="CHEBI:57692"/>
    </cofactor>
</comment>
<dbReference type="InterPro" id="IPR013786">
    <property type="entry name" value="AcylCoA_DH/ox_N"/>
</dbReference>
<dbReference type="Pfam" id="PF00173">
    <property type="entry name" value="Cyt-b5"/>
    <property type="match status" value="1"/>
</dbReference>
<dbReference type="Gene3D" id="1.10.540.10">
    <property type="entry name" value="Acyl-CoA dehydrogenase/oxidase, N-terminal domain"/>
    <property type="match status" value="1"/>
</dbReference>
<evidence type="ECO:0000313" key="7">
    <source>
        <dbReference type="EMBL" id="KXS22201.1"/>
    </source>
</evidence>
<sequence>MKTFTIQEVAEHNSEGERSAWIVVNGLVYDVTAFANEHPGGKKILLKEAGKDATAKFKQFHADSVLTQYGPKLQVGKLVSAIAAVAKPQQVQEAILPAKTKFITGDNYLFGDLAAFCEPSWYQDFYSPYYTDSHRKFRAWIRSWVSQNIVPHGEEWEESAQRHGTYAPHSLWLEAGKAGILRMFCGLDCWGKRDLEKEFGAPPLPMGMRPGEIDYFHELILWDELTVPGVQGVIQGLSTGIAFTMSPILNYANKELQKRVVPELLWGRKRIALMITEPHAGSDVANLQATAKLSDDGKFWIVNGEKKWITNGVWADYFLGALRTGGAGMGGISCILVERVPGVTTRHVWTQGSPLAGTSYVAMEDAKVPVGNLMGELHNGFRIFMQNFNHERWVIVTQCCRGSRLVYQEALHYAHRRKTFGKYLIEHPVIRDKFGQMARQIESTQSWLEVITHQFNNMPKDVQPNRLGGVVALAKLQATRTLEFCAREASQIMGGISYTRGGTGGIVERTYREVRGMAIPGGSEEIMSDAGMRQALKASEGLGARLVPSGVKL</sequence>
<dbReference type="Gene3D" id="1.20.140.10">
    <property type="entry name" value="Butyryl-CoA Dehydrogenase, subunit A, domain 3"/>
    <property type="match status" value="1"/>
</dbReference>
<evidence type="ECO:0000256" key="2">
    <source>
        <dbReference type="ARBA" id="ARBA00009347"/>
    </source>
</evidence>
<dbReference type="InterPro" id="IPR036400">
    <property type="entry name" value="Cyt_B5-like_heme/steroid_sf"/>
</dbReference>
<dbReference type="GO" id="GO:0003995">
    <property type="term" value="F:acyl-CoA dehydrogenase activity"/>
    <property type="evidence" value="ECO:0007669"/>
    <property type="project" value="TreeGrafter"/>
</dbReference>
<keyword evidence="5" id="KW-0560">Oxidoreductase</keyword>